<dbReference type="InParanoid" id="A0A672KAV8"/>
<reference evidence="1" key="2">
    <citation type="submission" date="2025-09" db="UniProtKB">
        <authorList>
            <consortium name="Ensembl"/>
        </authorList>
    </citation>
    <scope>IDENTIFICATION</scope>
</reference>
<dbReference type="Ensembl" id="ENSSGRT00000006885.1">
    <property type="protein sequence ID" value="ENSSGRP00000006341.1"/>
    <property type="gene ID" value="ENSSGRG00000004275.1"/>
</dbReference>
<keyword evidence="2" id="KW-1185">Reference proteome</keyword>
<organism evidence="1 2">
    <name type="scientific">Sinocyclocheilus grahami</name>
    <name type="common">Dianchi golden-line fish</name>
    <name type="synonym">Barbus grahami</name>
    <dbReference type="NCBI Taxonomy" id="75366"/>
    <lineage>
        <taxon>Eukaryota</taxon>
        <taxon>Metazoa</taxon>
        <taxon>Chordata</taxon>
        <taxon>Craniata</taxon>
        <taxon>Vertebrata</taxon>
        <taxon>Euteleostomi</taxon>
        <taxon>Actinopterygii</taxon>
        <taxon>Neopterygii</taxon>
        <taxon>Teleostei</taxon>
        <taxon>Ostariophysi</taxon>
        <taxon>Cypriniformes</taxon>
        <taxon>Cyprinidae</taxon>
        <taxon>Cyprininae</taxon>
        <taxon>Sinocyclocheilus</taxon>
    </lineage>
</organism>
<dbReference type="OMA" id="GRVNGWY"/>
<dbReference type="AlphaFoldDB" id="A0A672KAV8"/>
<proteinExistence type="predicted"/>
<accession>A0A672KAV8</accession>
<sequence>MSTITSSAGKAESVTVRRTEWSDAEEINNLISPAAVAVFGRISVIHLLYKSCQYLKETLIT</sequence>
<name>A0A672KAV8_SINGR</name>
<dbReference type="Proteomes" id="UP000472262">
    <property type="component" value="Unassembled WGS sequence"/>
</dbReference>
<evidence type="ECO:0000313" key="2">
    <source>
        <dbReference type="Proteomes" id="UP000472262"/>
    </source>
</evidence>
<protein>
    <submittedName>
        <fullName evidence="1">Uncharacterized protein</fullName>
    </submittedName>
</protein>
<reference evidence="1" key="1">
    <citation type="submission" date="2025-08" db="UniProtKB">
        <authorList>
            <consortium name="Ensembl"/>
        </authorList>
    </citation>
    <scope>IDENTIFICATION</scope>
</reference>
<evidence type="ECO:0000313" key="1">
    <source>
        <dbReference type="Ensembl" id="ENSSGRP00000006341.1"/>
    </source>
</evidence>